<dbReference type="EMBL" id="KE346368">
    <property type="protein sequence ID" value="KJE95332.1"/>
    <property type="molecule type" value="Genomic_DNA"/>
</dbReference>
<dbReference type="GO" id="GO:0015098">
    <property type="term" value="F:molybdate ion transmembrane transporter activity"/>
    <property type="evidence" value="ECO:0007669"/>
    <property type="project" value="InterPro"/>
</dbReference>
<dbReference type="STRING" id="595528.A0A0D2VV61"/>
<dbReference type="Proteomes" id="UP000008743">
    <property type="component" value="Unassembled WGS sequence"/>
</dbReference>
<dbReference type="eggNOG" id="ENOG502QRGR">
    <property type="taxonomic scope" value="Eukaryota"/>
</dbReference>
<dbReference type="PANTHER" id="PTHR31970">
    <property type="match status" value="1"/>
</dbReference>
<feature type="transmembrane region" description="Helical" evidence="1">
    <location>
        <begin position="301"/>
        <end position="325"/>
    </location>
</feature>
<dbReference type="OrthoDB" id="5402974at2759"/>
<dbReference type="InParanoid" id="A0A0D2VV61"/>
<feature type="transmembrane region" description="Helical" evidence="1">
    <location>
        <begin position="261"/>
        <end position="280"/>
    </location>
</feature>
<sequence>MAMGVAHAAAAAAARRWLNGIRTHASNPGEYSGAFGDVGTFIPLLLGLVVTCGLDFTAAVFFAGVFNIVTAFMFEVPMAVQPMKAIAAAAIAQSLPASQIYAAGILTSAVVGFLGITRLIDVVNWLVPESVVRGIQLGTGLSLAMKGIGYINNTNVWAEGSDNILMGIACLVLVLLLWERQTIPTALVLFVLGLGLAIYRNDRAIHFEFRFPGPVSLNSTDFQEGFTSMALPQIPLTTLNSVIAVCSLSNSLFPKTVAKPYQLALSVALMNLVVSWLGAMPMCHGASGLAAQYRFGARSNVAILFLGVVLCTAALALGNLPLVLFQSFPNSILGALLAVGGCELCLAARGGFAKKPSSARQQQPMVSSASSSENAETAENAENAFAIGEPESPAPAPPARVAVGQSDPPVFGDQHAFSVTIATAAGSLQISTFVGFLVGMSVHVLLYLGIHYRTVWSDLRQNVLPKVRLYFENLTGKQGTPTRAERGALLKSEDC</sequence>
<keyword evidence="1" id="KW-0812">Transmembrane</keyword>
<dbReference type="PANTHER" id="PTHR31970:SF9">
    <property type="entry name" value="MOLYBDATE TRANSPORTER 2"/>
    <property type="match status" value="1"/>
</dbReference>
<organism evidence="2 3">
    <name type="scientific">Capsaspora owczarzaki (strain ATCC 30864)</name>
    <dbReference type="NCBI Taxonomy" id="595528"/>
    <lineage>
        <taxon>Eukaryota</taxon>
        <taxon>Filasterea</taxon>
        <taxon>Capsaspora</taxon>
    </lineage>
</organism>
<reference evidence="3" key="1">
    <citation type="submission" date="2011-02" db="EMBL/GenBank/DDBJ databases">
        <title>The Genome Sequence of Capsaspora owczarzaki ATCC 30864.</title>
        <authorList>
            <person name="Russ C."/>
            <person name="Cuomo C."/>
            <person name="Burger G."/>
            <person name="Gray M.W."/>
            <person name="Holland P.W.H."/>
            <person name="King N."/>
            <person name="Lang F.B.F."/>
            <person name="Roger A.J."/>
            <person name="Ruiz-Trillo I."/>
            <person name="Young S.K."/>
            <person name="Zeng Q."/>
            <person name="Gargeya S."/>
            <person name="Alvarado L."/>
            <person name="Berlin A."/>
            <person name="Chapman S.B."/>
            <person name="Chen Z."/>
            <person name="Freedman E."/>
            <person name="Gellesch M."/>
            <person name="Goldberg J."/>
            <person name="Griggs A."/>
            <person name="Gujja S."/>
            <person name="Heilman E."/>
            <person name="Heiman D."/>
            <person name="Howarth C."/>
            <person name="Mehta T."/>
            <person name="Neiman D."/>
            <person name="Pearson M."/>
            <person name="Roberts A."/>
            <person name="Saif S."/>
            <person name="Shea T."/>
            <person name="Shenoy N."/>
            <person name="Sisk P."/>
            <person name="Stolte C."/>
            <person name="Sykes S."/>
            <person name="White J."/>
            <person name="Yandava C."/>
            <person name="Haas B."/>
            <person name="Nusbaum C."/>
            <person name="Birren B."/>
        </authorList>
    </citation>
    <scope>NUCLEOTIDE SEQUENCE</scope>
    <source>
        <strain evidence="3">ATCC 30864</strain>
    </source>
</reference>
<dbReference type="AlphaFoldDB" id="A0A0D2VV61"/>
<keyword evidence="3" id="KW-1185">Reference proteome</keyword>
<keyword evidence="1" id="KW-1133">Transmembrane helix</keyword>
<dbReference type="Pfam" id="PF16983">
    <property type="entry name" value="MFS_MOT1"/>
    <property type="match status" value="2"/>
</dbReference>
<feature type="transmembrane region" description="Helical" evidence="1">
    <location>
        <begin position="100"/>
        <end position="120"/>
    </location>
</feature>
<dbReference type="RefSeq" id="XP_004346462.2">
    <property type="nucleotide sequence ID" value="XM_004346412.2"/>
</dbReference>
<evidence type="ECO:0000313" key="2">
    <source>
        <dbReference type="EMBL" id="KJE95332.1"/>
    </source>
</evidence>
<accession>A0A0D2VV61</accession>
<feature type="transmembrane region" description="Helical" evidence="1">
    <location>
        <begin position="183"/>
        <end position="199"/>
    </location>
</feature>
<keyword evidence="1" id="KW-0472">Membrane</keyword>
<dbReference type="InterPro" id="IPR031563">
    <property type="entry name" value="MOT1/MOT2"/>
</dbReference>
<feature type="transmembrane region" description="Helical" evidence="1">
    <location>
        <begin position="430"/>
        <end position="450"/>
    </location>
</feature>
<evidence type="ECO:0000313" key="3">
    <source>
        <dbReference type="Proteomes" id="UP000008743"/>
    </source>
</evidence>
<proteinExistence type="predicted"/>
<name>A0A0D2VV61_CAPO3</name>
<feature type="transmembrane region" description="Helical" evidence="1">
    <location>
        <begin position="331"/>
        <end position="352"/>
    </location>
</feature>
<feature type="transmembrane region" description="Helical" evidence="1">
    <location>
        <begin position="44"/>
        <end position="74"/>
    </location>
</feature>
<protein>
    <submittedName>
        <fullName evidence="2">Sulfate transporter</fullName>
    </submittedName>
</protein>
<gene>
    <name evidence="2" type="ORF">CAOG_005789</name>
</gene>
<evidence type="ECO:0000256" key="1">
    <source>
        <dbReference type="SAM" id="Phobius"/>
    </source>
</evidence>
<feature type="transmembrane region" description="Helical" evidence="1">
    <location>
        <begin position="160"/>
        <end position="178"/>
    </location>
</feature>